<dbReference type="EMBL" id="LAZR01069896">
    <property type="protein sequence ID" value="KKK46810.1"/>
    <property type="molecule type" value="Genomic_DNA"/>
</dbReference>
<evidence type="ECO:0000313" key="1">
    <source>
        <dbReference type="EMBL" id="KKK46810.1"/>
    </source>
</evidence>
<proteinExistence type="predicted"/>
<sequence>MSEIPVIERIYEVILPSGQHGKVNVFDMNLATFCDDYVQLEDTSWIKARLLT</sequence>
<accession>A0A0F8WFA3</accession>
<protein>
    <submittedName>
        <fullName evidence="1">Uncharacterized protein</fullName>
    </submittedName>
</protein>
<reference evidence="1" key="1">
    <citation type="journal article" date="2015" name="Nature">
        <title>Complex archaea that bridge the gap between prokaryotes and eukaryotes.</title>
        <authorList>
            <person name="Spang A."/>
            <person name="Saw J.H."/>
            <person name="Jorgensen S.L."/>
            <person name="Zaremba-Niedzwiedzka K."/>
            <person name="Martijn J."/>
            <person name="Lind A.E."/>
            <person name="van Eijk R."/>
            <person name="Schleper C."/>
            <person name="Guy L."/>
            <person name="Ettema T.J."/>
        </authorList>
    </citation>
    <scope>NUCLEOTIDE SEQUENCE</scope>
</reference>
<feature type="non-terminal residue" evidence="1">
    <location>
        <position position="52"/>
    </location>
</feature>
<comment type="caution">
    <text evidence="1">The sequence shown here is derived from an EMBL/GenBank/DDBJ whole genome shotgun (WGS) entry which is preliminary data.</text>
</comment>
<name>A0A0F8WFA3_9ZZZZ</name>
<organism evidence="1">
    <name type="scientific">marine sediment metagenome</name>
    <dbReference type="NCBI Taxonomy" id="412755"/>
    <lineage>
        <taxon>unclassified sequences</taxon>
        <taxon>metagenomes</taxon>
        <taxon>ecological metagenomes</taxon>
    </lineage>
</organism>
<dbReference type="AlphaFoldDB" id="A0A0F8WFA3"/>
<gene>
    <name evidence="1" type="ORF">LCGC14_3161550</name>
</gene>